<accession>A0A4Z1GQQ4</accession>
<comment type="caution">
    <text evidence="1">The sequence shown here is derived from an EMBL/GenBank/DDBJ whole genome shotgun (WGS) entry which is preliminary data.</text>
</comment>
<evidence type="ECO:0000313" key="1">
    <source>
        <dbReference type="EMBL" id="TGO37031.1"/>
    </source>
</evidence>
<organism evidence="1 2">
    <name type="scientific">Botrytis hyacinthi</name>
    <dbReference type="NCBI Taxonomy" id="278943"/>
    <lineage>
        <taxon>Eukaryota</taxon>
        <taxon>Fungi</taxon>
        <taxon>Dikarya</taxon>
        <taxon>Ascomycota</taxon>
        <taxon>Pezizomycotina</taxon>
        <taxon>Leotiomycetes</taxon>
        <taxon>Helotiales</taxon>
        <taxon>Sclerotiniaceae</taxon>
        <taxon>Botrytis</taxon>
    </lineage>
</organism>
<name>A0A4Z1GQQ4_9HELO</name>
<reference evidence="1 2" key="1">
    <citation type="submission" date="2017-12" db="EMBL/GenBank/DDBJ databases">
        <title>Comparative genomics of Botrytis spp.</title>
        <authorList>
            <person name="Valero-Jimenez C.A."/>
            <person name="Tapia P."/>
            <person name="Veloso J."/>
            <person name="Silva-Moreno E."/>
            <person name="Staats M."/>
            <person name="Valdes J.H."/>
            <person name="Van Kan J.A.L."/>
        </authorList>
    </citation>
    <scope>NUCLEOTIDE SEQUENCE [LARGE SCALE GENOMIC DNA]</scope>
    <source>
        <strain evidence="1 2">Bh0001</strain>
    </source>
</reference>
<proteinExistence type="predicted"/>
<dbReference type="Proteomes" id="UP000297814">
    <property type="component" value="Unassembled WGS sequence"/>
</dbReference>
<gene>
    <name evidence="1" type="ORF">BHYA_0108g00280</name>
</gene>
<keyword evidence="2" id="KW-1185">Reference proteome</keyword>
<dbReference type="AlphaFoldDB" id="A0A4Z1GQQ4"/>
<dbReference type="EMBL" id="PQXK01000108">
    <property type="protein sequence ID" value="TGO37031.1"/>
    <property type="molecule type" value="Genomic_DNA"/>
</dbReference>
<sequence length="120" mass="13624">MKLTKSMEGYLYDYLVLESTTTARAVLSTGLNSRRNSLSKRSPWLVTDDVSLPTRWLAPCSIQSNYLTCVIQQAILYQQEQTRLYASASIFNIKIKRVHNIKAHKLDSDPPTKPLTTSTM</sequence>
<evidence type="ECO:0000313" key="2">
    <source>
        <dbReference type="Proteomes" id="UP000297814"/>
    </source>
</evidence>
<protein>
    <submittedName>
        <fullName evidence="1">Uncharacterized protein</fullName>
    </submittedName>
</protein>